<keyword evidence="4 6" id="KW-1133">Transmembrane helix</keyword>
<feature type="transmembrane region" description="Helical" evidence="6">
    <location>
        <begin position="41"/>
        <end position="59"/>
    </location>
</feature>
<evidence type="ECO:0000256" key="5">
    <source>
        <dbReference type="ARBA" id="ARBA00023136"/>
    </source>
</evidence>
<proteinExistence type="inferred from homology"/>
<keyword evidence="8" id="KW-1185">Reference proteome</keyword>
<comment type="similarity">
    <text evidence="2">Belongs to the UPF0014 family.</text>
</comment>
<reference evidence="7 8" key="1">
    <citation type="submission" date="2020-01" db="EMBL/GenBank/DDBJ databases">
        <title>Whole genome and functional gene identification of agarase of Vibrio HN897.</title>
        <authorList>
            <person name="Liu Y."/>
            <person name="Zhao Z."/>
        </authorList>
    </citation>
    <scope>NUCLEOTIDE SEQUENCE [LARGE SCALE GENOMIC DNA]</scope>
    <source>
        <strain evidence="7 8">HN897</strain>
    </source>
</reference>
<feature type="transmembrane region" description="Helical" evidence="6">
    <location>
        <begin position="65"/>
        <end position="83"/>
    </location>
</feature>
<sequence>MQDALDISVLNLFAFSLLMLIPLSINAYFKLSLAKDILLGVVRMAVQLALIGIYLEYLFELDSWIVNLVWLLVMMLIGASSVVSKSRLPKSLLLLPVFSGLFFGLLPILLVVCIAVVQPQPFYSAQYVIPLSGMLLGNSLSGNIVALQNFFGSFDARQEEYAGKISLGASPIYASRPFVEVALQKSLAPILATMATMGLVSLPGMMTGQILSGTSPIIAIKYQLLIMMAIFVMMNISITSCLLLTQRRVLSPEGRLLCKIRDK</sequence>
<organism evidence="7 8">
    <name type="scientific">Vibrio astriarenae</name>
    <dbReference type="NCBI Taxonomy" id="1481923"/>
    <lineage>
        <taxon>Bacteria</taxon>
        <taxon>Pseudomonadati</taxon>
        <taxon>Pseudomonadota</taxon>
        <taxon>Gammaproteobacteria</taxon>
        <taxon>Vibrionales</taxon>
        <taxon>Vibrionaceae</taxon>
        <taxon>Vibrio</taxon>
    </lineage>
</organism>
<name>A0A7Z2T3F5_9VIBR</name>
<evidence type="ECO:0000313" key="8">
    <source>
        <dbReference type="Proteomes" id="UP000464262"/>
    </source>
</evidence>
<dbReference type="AlphaFoldDB" id="A0A7Z2T3F5"/>
<feature type="transmembrane region" description="Helical" evidence="6">
    <location>
        <begin position="186"/>
        <end position="204"/>
    </location>
</feature>
<dbReference type="InterPro" id="IPR005226">
    <property type="entry name" value="UPF0014_fam"/>
</dbReference>
<dbReference type="EMBL" id="CP047475">
    <property type="protein sequence ID" value="QIA63669.1"/>
    <property type="molecule type" value="Genomic_DNA"/>
</dbReference>
<evidence type="ECO:0000256" key="4">
    <source>
        <dbReference type="ARBA" id="ARBA00022989"/>
    </source>
</evidence>
<dbReference type="GO" id="GO:0005886">
    <property type="term" value="C:plasma membrane"/>
    <property type="evidence" value="ECO:0007669"/>
    <property type="project" value="TreeGrafter"/>
</dbReference>
<dbReference type="PANTHER" id="PTHR30028">
    <property type="entry name" value="UPF0014 INNER MEMBRANE PROTEIN YBBM-RELATED"/>
    <property type="match status" value="1"/>
</dbReference>
<evidence type="ECO:0000256" key="3">
    <source>
        <dbReference type="ARBA" id="ARBA00022692"/>
    </source>
</evidence>
<evidence type="ECO:0000256" key="6">
    <source>
        <dbReference type="SAM" id="Phobius"/>
    </source>
</evidence>
<keyword evidence="3 6" id="KW-0812">Transmembrane</keyword>
<dbReference type="KEGG" id="vas:GT360_09135"/>
<feature type="transmembrane region" description="Helical" evidence="6">
    <location>
        <begin position="12"/>
        <end position="29"/>
    </location>
</feature>
<accession>A0A7Z2T3F5</accession>
<gene>
    <name evidence="7" type="ORF">GT360_09135</name>
</gene>
<feature type="transmembrane region" description="Helical" evidence="6">
    <location>
        <begin position="224"/>
        <end position="245"/>
    </location>
</feature>
<feature type="transmembrane region" description="Helical" evidence="6">
    <location>
        <begin position="92"/>
        <end position="117"/>
    </location>
</feature>
<evidence type="ECO:0000256" key="1">
    <source>
        <dbReference type="ARBA" id="ARBA00004141"/>
    </source>
</evidence>
<dbReference type="PANTHER" id="PTHR30028:SF0">
    <property type="entry name" value="PROTEIN ALUMINUM SENSITIVE 3"/>
    <property type="match status" value="1"/>
</dbReference>
<keyword evidence="5 6" id="KW-0472">Membrane</keyword>
<dbReference type="Proteomes" id="UP000464262">
    <property type="component" value="Chromosome 1"/>
</dbReference>
<evidence type="ECO:0000313" key="7">
    <source>
        <dbReference type="EMBL" id="QIA63669.1"/>
    </source>
</evidence>
<evidence type="ECO:0000256" key="2">
    <source>
        <dbReference type="ARBA" id="ARBA00005268"/>
    </source>
</evidence>
<dbReference type="RefSeq" id="WP_164648562.1">
    <property type="nucleotide sequence ID" value="NZ_CP047475.1"/>
</dbReference>
<protein>
    <submittedName>
        <fullName evidence="7">ABC transporter permease</fullName>
    </submittedName>
</protein>
<comment type="subcellular location">
    <subcellularLocation>
        <location evidence="1">Membrane</location>
        <topology evidence="1">Multi-pass membrane protein</topology>
    </subcellularLocation>
</comment>
<dbReference type="Pfam" id="PF03649">
    <property type="entry name" value="UPF0014"/>
    <property type="match status" value="1"/>
</dbReference>